<dbReference type="AlphaFoldDB" id="B8J7E2"/>
<evidence type="ECO:0000256" key="4">
    <source>
        <dbReference type="ARBA" id="ARBA00022989"/>
    </source>
</evidence>
<keyword evidence="4 6" id="KW-1133">Transmembrane helix</keyword>
<reference evidence="7" key="1">
    <citation type="submission" date="2009-01" db="EMBL/GenBank/DDBJ databases">
        <title>Complete sequence of Anaeromyxobacter dehalogenans 2CP-1.</title>
        <authorList>
            <consortium name="US DOE Joint Genome Institute"/>
            <person name="Lucas S."/>
            <person name="Copeland A."/>
            <person name="Lapidus A."/>
            <person name="Glavina del Rio T."/>
            <person name="Dalin E."/>
            <person name="Tice H."/>
            <person name="Bruce D."/>
            <person name="Goodwin L."/>
            <person name="Pitluck S."/>
            <person name="Saunders E."/>
            <person name="Brettin T."/>
            <person name="Detter J.C."/>
            <person name="Han C."/>
            <person name="Larimer F."/>
            <person name="Land M."/>
            <person name="Hauser L."/>
            <person name="Kyrpides N."/>
            <person name="Ovchinnikova G."/>
            <person name="Beliaev A.S."/>
            <person name="Richardson P."/>
        </authorList>
    </citation>
    <scope>NUCLEOTIDE SEQUENCE</scope>
    <source>
        <strain evidence="7">2CP-1</strain>
    </source>
</reference>
<keyword evidence="8" id="KW-1185">Reference proteome</keyword>
<dbReference type="PANTHER" id="PTHR38601:SF1">
    <property type="entry name" value="HYDROGENASE-4 COMPONENT E"/>
    <property type="match status" value="1"/>
</dbReference>
<gene>
    <name evidence="7" type="ordered locus">A2cp1_3798</name>
</gene>
<feature type="transmembrane region" description="Helical" evidence="6">
    <location>
        <begin position="53"/>
        <end position="79"/>
    </location>
</feature>
<feature type="transmembrane region" description="Helical" evidence="6">
    <location>
        <begin position="178"/>
        <end position="198"/>
    </location>
</feature>
<dbReference type="GO" id="GO:0005886">
    <property type="term" value="C:plasma membrane"/>
    <property type="evidence" value="ECO:0007669"/>
    <property type="project" value="UniProtKB-SubCell"/>
</dbReference>
<evidence type="ECO:0000313" key="8">
    <source>
        <dbReference type="Proteomes" id="UP000007089"/>
    </source>
</evidence>
<proteinExistence type="predicted"/>
<dbReference type="InterPro" id="IPR038730">
    <property type="entry name" value="HyfE-like"/>
</dbReference>
<evidence type="ECO:0000256" key="2">
    <source>
        <dbReference type="ARBA" id="ARBA00022475"/>
    </source>
</evidence>
<feature type="transmembrane region" description="Helical" evidence="6">
    <location>
        <begin position="151"/>
        <end position="172"/>
    </location>
</feature>
<keyword evidence="3 6" id="KW-0812">Transmembrane</keyword>
<keyword evidence="5 6" id="KW-0472">Membrane</keyword>
<organism evidence="7 8">
    <name type="scientific">Anaeromyxobacter dehalogenans (strain ATCC BAA-258 / DSM 21875 / 2CP-1)</name>
    <dbReference type="NCBI Taxonomy" id="455488"/>
    <lineage>
        <taxon>Bacteria</taxon>
        <taxon>Pseudomonadati</taxon>
        <taxon>Myxococcota</taxon>
        <taxon>Myxococcia</taxon>
        <taxon>Myxococcales</taxon>
        <taxon>Cystobacterineae</taxon>
        <taxon>Anaeromyxobacteraceae</taxon>
        <taxon>Anaeromyxobacter</taxon>
    </lineage>
</organism>
<feature type="transmembrane region" description="Helical" evidence="6">
    <location>
        <begin position="123"/>
        <end position="142"/>
    </location>
</feature>
<sequence length="215" mass="22875">MTSLTDLVFILVVVIDFFLLASSRLGAAIRAVATQGALLAALPLLLLEGGHQVGHVLLLAVGALAIKGALIPWLMFRAIREASIRREMEPIVGFVPSMVLGGIGVALAFAFSSRLPLPGGEAHPYLVPTALSTVWAGMLLVVSRRKAVNQVLGFLVLENGVYVFGLLLTGIMPVMVEAGVLLDLFAAVFVMGIVMFHINREFASLDTEKLSALKD</sequence>
<name>B8J7E2_ANAD2</name>
<dbReference type="Proteomes" id="UP000007089">
    <property type="component" value="Chromosome"/>
</dbReference>
<evidence type="ECO:0000256" key="1">
    <source>
        <dbReference type="ARBA" id="ARBA00004651"/>
    </source>
</evidence>
<dbReference type="RefSeq" id="WP_015934875.1">
    <property type="nucleotide sequence ID" value="NC_011891.1"/>
</dbReference>
<dbReference type="KEGG" id="acp:A2cp1_3798"/>
<feature type="transmembrane region" description="Helical" evidence="6">
    <location>
        <begin position="7"/>
        <end position="33"/>
    </location>
</feature>
<feature type="transmembrane region" description="Helical" evidence="6">
    <location>
        <begin position="91"/>
        <end position="111"/>
    </location>
</feature>
<dbReference type="EMBL" id="CP001359">
    <property type="protein sequence ID" value="ACL67122.1"/>
    <property type="molecule type" value="Genomic_DNA"/>
</dbReference>
<accession>B8J7E2</accession>
<dbReference type="PANTHER" id="PTHR38601">
    <property type="entry name" value="HYDROGENASE-4 COMPONENT E"/>
    <property type="match status" value="1"/>
</dbReference>
<evidence type="ECO:0000256" key="3">
    <source>
        <dbReference type="ARBA" id="ARBA00022692"/>
    </source>
</evidence>
<protein>
    <submittedName>
        <fullName evidence="7">NAD-dependent dehydrogenase subunit</fullName>
    </submittedName>
</protein>
<comment type="subcellular location">
    <subcellularLocation>
        <location evidence="1">Cell membrane</location>
        <topology evidence="1">Multi-pass membrane protein</topology>
    </subcellularLocation>
</comment>
<evidence type="ECO:0000256" key="6">
    <source>
        <dbReference type="SAM" id="Phobius"/>
    </source>
</evidence>
<keyword evidence="2" id="KW-1003">Cell membrane</keyword>
<evidence type="ECO:0000313" key="7">
    <source>
        <dbReference type="EMBL" id="ACL67122.1"/>
    </source>
</evidence>
<evidence type="ECO:0000256" key="5">
    <source>
        <dbReference type="ARBA" id="ARBA00023136"/>
    </source>
</evidence>
<dbReference type="HOGENOM" id="CLU_088957_1_0_7"/>